<comment type="caution">
    <text evidence="5">The sequence shown here is derived from an EMBL/GenBank/DDBJ whole genome shotgun (WGS) entry which is preliminary data.</text>
</comment>
<dbReference type="InterPro" id="IPR001173">
    <property type="entry name" value="Glyco_trans_2-like"/>
</dbReference>
<dbReference type="HOGENOM" id="CLU_033536_7_4_9"/>
<dbReference type="PANTHER" id="PTHR43398:SF1">
    <property type="entry name" value="DOLICHOL-PHOSPHATE MANNOSYLTRANSFERASE SUBUNIT 1"/>
    <property type="match status" value="1"/>
</dbReference>
<evidence type="ECO:0000313" key="6">
    <source>
        <dbReference type="Proteomes" id="UP000004968"/>
    </source>
</evidence>
<evidence type="ECO:0000313" key="5">
    <source>
        <dbReference type="EMBL" id="EFC98333.1"/>
    </source>
</evidence>
<keyword evidence="2 5" id="KW-0328">Glycosyltransferase</keyword>
<feature type="domain" description="Glycosyltransferase 2-like" evidence="4">
    <location>
        <begin position="9"/>
        <end position="166"/>
    </location>
</feature>
<dbReference type="SUPFAM" id="SSF53448">
    <property type="entry name" value="Nucleotide-diphospho-sugar transferases"/>
    <property type="match status" value="1"/>
</dbReference>
<reference evidence="5 6" key="1">
    <citation type="submission" date="2010-01" db="EMBL/GenBank/DDBJ databases">
        <authorList>
            <person name="Weinstock G."/>
            <person name="Sodergren E."/>
            <person name="Clifton S."/>
            <person name="Fulton L."/>
            <person name="Fulton B."/>
            <person name="Courtney L."/>
            <person name="Fronick C."/>
            <person name="Harrison M."/>
            <person name="Strong C."/>
            <person name="Farmer C."/>
            <person name="Delahaunty K."/>
            <person name="Markovic C."/>
            <person name="Hall O."/>
            <person name="Minx P."/>
            <person name="Tomlinson C."/>
            <person name="Mitreva M."/>
            <person name="Nelson J."/>
            <person name="Hou S."/>
            <person name="Wollam A."/>
            <person name="Pepin K.H."/>
            <person name="Johnson M."/>
            <person name="Bhonagiri V."/>
            <person name="Nash W.E."/>
            <person name="Warren W."/>
            <person name="Chinwalla A."/>
            <person name="Mardis E.R."/>
            <person name="Wilson R.K."/>
        </authorList>
    </citation>
    <scope>NUCLEOTIDE SEQUENCE [LARGE SCALE GENOMIC DNA]</scope>
    <source>
        <strain evidence="5 6">DSM 13479</strain>
    </source>
</reference>
<proteinExistence type="inferred from homology"/>
<dbReference type="GO" id="GO:0016020">
    <property type="term" value="C:membrane"/>
    <property type="evidence" value="ECO:0007669"/>
    <property type="project" value="GOC"/>
</dbReference>
<dbReference type="Proteomes" id="UP000004968">
    <property type="component" value="Unassembled WGS sequence"/>
</dbReference>
<accession>D3AIK7</accession>
<dbReference type="Pfam" id="PF00535">
    <property type="entry name" value="Glycos_transf_2"/>
    <property type="match status" value="1"/>
</dbReference>
<dbReference type="PANTHER" id="PTHR43398">
    <property type="entry name" value="DOLICHOL-PHOSPHATE MANNOSYLTRANSFERASE SUBUNIT 1"/>
    <property type="match status" value="1"/>
</dbReference>
<dbReference type="GO" id="GO:0035269">
    <property type="term" value="P:protein O-linked glycosylation via mannose"/>
    <property type="evidence" value="ECO:0007669"/>
    <property type="project" value="TreeGrafter"/>
</dbReference>
<dbReference type="Gene3D" id="3.90.550.10">
    <property type="entry name" value="Spore Coat Polysaccharide Biosynthesis Protein SpsA, Chain A"/>
    <property type="match status" value="1"/>
</dbReference>
<evidence type="ECO:0000259" key="4">
    <source>
        <dbReference type="Pfam" id="PF00535"/>
    </source>
</evidence>
<sequence length="189" mass="21658">MEIIDKGISVVLLAYMEEDNLKFLLPQIINNLNKIGQDFEILVIDTAEPLDHTREVCTEFNARYINQEWPGFGGAFKTGIKYANKEKFMILDSDGSHNPNNIPEINKKFDEGNYDIVIGSRYIKGGETNDKKTSVVMSKMLNLAFRICLGIKAHDISTDFRMYDTQQLKNVKLDNKNYDVLQEVLLKTK</sequence>
<name>D3AIK7_9FIRM</name>
<dbReference type="GO" id="GO:0006506">
    <property type="term" value="P:GPI anchor biosynthetic process"/>
    <property type="evidence" value="ECO:0007669"/>
    <property type="project" value="TreeGrafter"/>
</dbReference>
<dbReference type="AlphaFoldDB" id="D3AIK7"/>
<dbReference type="EC" id="2.4.-.-" evidence="5"/>
<keyword evidence="3 5" id="KW-0808">Transferase</keyword>
<dbReference type="GO" id="GO:0006488">
    <property type="term" value="P:dolichol-linked oligosaccharide biosynthetic process"/>
    <property type="evidence" value="ECO:0007669"/>
    <property type="project" value="TreeGrafter"/>
</dbReference>
<dbReference type="EMBL" id="ACIO01000281">
    <property type="protein sequence ID" value="EFC98333.1"/>
    <property type="molecule type" value="Genomic_DNA"/>
</dbReference>
<dbReference type="RefSeq" id="WP_006773918.1">
    <property type="nucleotide sequence ID" value="NZ_GG667667.1"/>
</dbReference>
<dbReference type="InterPro" id="IPR029044">
    <property type="entry name" value="Nucleotide-diphossugar_trans"/>
</dbReference>
<dbReference type="GO" id="GO:0004582">
    <property type="term" value="F:dolichyl-phosphate beta-D-mannosyltransferase activity"/>
    <property type="evidence" value="ECO:0007669"/>
    <property type="project" value="InterPro"/>
</dbReference>
<evidence type="ECO:0000256" key="2">
    <source>
        <dbReference type="ARBA" id="ARBA00022676"/>
    </source>
</evidence>
<organism evidence="5 6">
    <name type="scientific">Hungatella hathewayi DSM 13479</name>
    <dbReference type="NCBI Taxonomy" id="566550"/>
    <lineage>
        <taxon>Bacteria</taxon>
        <taxon>Bacillati</taxon>
        <taxon>Bacillota</taxon>
        <taxon>Clostridia</taxon>
        <taxon>Lachnospirales</taxon>
        <taxon>Lachnospiraceae</taxon>
        <taxon>Hungatella</taxon>
    </lineage>
</organism>
<dbReference type="InterPro" id="IPR039528">
    <property type="entry name" value="DPM1-like"/>
</dbReference>
<evidence type="ECO:0000256" key="1">
    <source>
        <dbReference type="ARBA" id="ARBA00006739"/>
    </source>
</evidence>
<dbReference type="GeneID" id="93147562"/>
<gene>
    <name evidence="5" type="ORF">CLOSTHATH_03447</name>
</gene>
<evidence type="ECO:0000256" key="3">
    <source>
        <dbReference type="ARBA" id="ARBA00022679"/>
    </source>
</evidence>
<protein>
    <submittedName>
        <fullName evidence="5">Glycosyltransferase, group 2 family protein</fullName>
        <ecNumber evidence="5">2.4.-.-</ecNumber>
    </submittedName>
</protein>
<comment type="similarity">
    <text evidence="1">Belongs to the glycosyltransferase 2 family.</text>
</comment>